<proteinExistence type="predicted"/>
<feature type="region of interest" description="Disordered" evidence="1">
    <location>
        <begin position="39"/>
        <end position="68"/>
    </location>
</feature>
<evidence type="ECO:0000313" key="3">
    <source>
        <dbReference type="Proteomes" id="UP001179952"/>
    </source>
</evidence>
<dbReference type="EMBL" id="JAUJYN010000001">
    <property type="protein sequence ID" value="KAK1280055.1"/>
    <property type="molecule type" value="Genomic_DNA"/>
</dbReference>
<dbReference type="AlphaFoldDB" id="A0AAV9BU38"/>
<sequence>MDGGGRCHFEGVHECPWLKGLEKSALELRSRRIREDLEELPASVAQPSPTRPQEGSLFGGGGAADHPTSRTVWEQVGQNSFRGSNIYLVFFFFFSIDQF</sequence>
<protein>
    <submittedName>
        <fullName evidence="2">Uncharacterized protein</fullName>
    </submittedName>
</protein>
<comment type="caution">
    <text evidence="2">The sequence shown here is derived from an EMBL/GenBank/DDBJ whole genome shotgun (WGS) entry which is preliminary data.</text>
</comment>
<accession>A0AAV9BU38</accession>
<reference evidence="2" key="1">
    <citation type="journal article" date="2023" name="Nat. Commun.">
        <title>Diploid and tetraploid genomes of Acorus and the evolution of monocots.</title>
        <authorList>
            <person name="Ma L."/>
            <person name="Liu K.W."/>
            <person name="Li Z."/>
            <person name="Hsiao Y.Y."/>
            <person name="Qi Y."/>
            <person name="Fu T."/>
            <person name="Tang G.D."/>
            <person name="Zhang D."/>
            <person name="Sun W.H."/>
            <person name="Liu D.K."/>
            <person name="Li Y."/>
            <person name="Chen G.Z."/>
            <person name="Liu X.D."/>
            <person name="Liao X.Y."/>
            <person name="Jiang Y.T."/>
            <person name="Yu X."/>
            <person name="Hao Y."/>
            <person name="Huang J."/>
            <person name="Zhao X.W."/>
            <person name="Ke S."/>
            <person name="Chen Y.Y."/>
            <person name="Wu W.L."/>
            <person name="Hsu J.L."/>
            <person name="Lin Y.F."/>
            <person name="Huang M.D."/>
            <person name="Li C.Y."/>
            <person name="Huang L."/>
            <person name="Wang Z.W."/>
            <person name="Zhao X."/>
            <person name="Zhong W.Y."/>
            <person name="Peng D.H."/>
            <person name="Ahmad S."/>
            <person name="Lan S."/>
            <person name="Zhang J.S."/>
            <person name="Tsai W.C."/>
            <person name="Van de Peer Y."/>
            <person name="Liu Z.J."/>
        </authorList>
    </citation>
    <scope>NUCLEOTIDE SEQUENCE</scope>
    <source>
        <strain evidence="2">SCP</strain>
    </source>
</reference>
<evidence type="ECO:0000256" key="1">
    <source>
        <dbReference type="SAM" id="MobiDB-lite"/>
    </source>
</evidence>
<dbReference type="Proteomes" id="UP001179952">
    <property type="component" value="Unassembled WGS sequence"/>
</dbReference>
<keyword evidence="3" id="KW-1185">Reference proteome</keyword>
<name>A0AAV9BU38_ACOGR</name>
<evidence type="ECO:0000313" key="2">
    <source>
        <dbReference type="EMBL" id="KAK1280055.1"/>
    </source>
</evidence>
<organism evidence="2 3">
    <name type="scientific">Acorus gramineus</name>
    <name type="common">Dwarf sweet flag</name>
    <dbReference type="NCBI Taxonomy" id="55184"/>
    <lineage>
        <taxon>Eukaryota</taxon>
        <taxon>Viridiplantae</taxon>
        <taxon>Streptophyta</taxon>
        <taxon>Embryophyta</taxon>
        <taxon>Tracheophyta</taxon>
        <taxon>Spermatophyta</taxon>
        <taxon>Magnoliopsida</taxon>
        <taxon>Liliopsida</taxon>
        <taxon>Acoraceae</taxon>
        <taxon>Acorus</taxon>
    </lineage>
</organism>
<reference evidence="2" key="2">
    <citation type="submission" date="2023-06" db="EMBL/GenBank/DDBJ databases">
        <authorList>
            <person name="Ma L."/>
            <person name="Liu K.-W."/>
            <person name="Li Z."/>
            <person name="Hsiao Y.-Y."/>
            <person name="Qi Y."/>
            <person name="Fu T."/>
            <person name="Tang G."/>
            <person name="Zhang D."/>
            <person name="Sun W.-H."/>
            <person name="Liu D.-K."/>
            <person name="Li Y."/>
            <person name="Chen G.-Z."/>
            <person name="Liu X.-D."/>
            <person name="Liao X.-Y."/>
            <person name="Jiang Y.-T."/>
            <person name="Yu X."/>
            <person name="Hao Y."/>
            <person name="Huang J."/>
            <person name="Zhao X.-W."/>
            <person name="Ke S."/>
            <person name="Chen Y.-Y."/>
            <person name="Wu W.-L."/>
            <person name="Hsu J.-L."/>
            <person name="Lin Y.-F."/>
            <person name="Huang M.-D."/>
            <person name="Li C.-Y."/>
            <person name="Huang L."/>
            <person name="Wang Z.-W."/>
            <person name="Zhao X."/>
            <person name="Zhong W.-Y."/>
            <person name="Peng D.-H."/>
            <person name="Ahmad S."/>
            <person name="Lan S."/>
            <person name="Zhang J.-S."/>
            <person name="Tsai W.-C."/>
            <person name="Van De Peer Y."/>
            <person name="Liu Z.-J."/>
        </authorList>
    </citation>
    <scope>NUCLEOTIDE SEQUENCE</scope>
    <source>
        <strain evidence="2">SCP</strain>
        <tissue evidence="2">Leaves</tissue>
    </source>
</reference>
<gene>
    <name evidence="2" type="ORF">QJS04_geneDACA018260</name>
</gene>